<evidence type="ECO:0000256" key="1">
    <source>
        <dbReference type="SAM" id="MobiDB-lite"/>
    </source>
</evidence>
<feature type="domain" description="DUF58" evidence="2">
    <location>
        <begin position="62"/>
        <end position="262"/>
    </location>
</feature>
<name>A0AAW9RPR9_9HYPH</name>
<dbReference type="InterPro" id="IPR002881">
    <property type="entry name" value="DUF58"/>
</dbReference>
<evidence type="ECO:0000259" key="2">
    <source>
        <dbReference type="Pfam" id="PF01882"/>
    </source>
</evidence>
<keyword evidence="4" id="KW-1185">Reference proteome</keyword>
<organism evidence="3 4">
    <name type="scientific">Microbaculum marinum</name>
    <dbReference type="NCBI Taxonomy" id="1764581"/>
    <lineage>
        <taxon>Bacteria</taxon>
        <taxon>Pseudomonadati</taxon>
        <taxon>Pseudomonadota</taxon>
        <taxon>Alphaproteobacteria</taxon>
        <taxon>Hyphomicrobiales</taxon>
        <taxon>Tepidamorphaceae</taxon>
        <taxon>Microbaculum</taxon>
    </lineage>
</organism>
<dbReference type="PANTHER" id="PTHR33608:SF6">
    <property type="entry name" value="BLL2464 PROTEIN"/>
    <property type="match status" value="1"/>
</dbReference>
<dbReference type="RefSeq" id="WP_340329947.1">
    <property type="nucleotide sequence ID" value="NZ_JAZHOF010000004.1"/>
</dbReference>
<dbReference type="Pfam" id="PF01882">
    <property type="entry name" value="DUF58"/>
    <property type="match status" value="1"/>
</dbReference>
<evidence type="ECO:0000313" key="3">
    <source>
        <dbReference type="EMBL" id="MEJ8572257.1"/>
    </source>
</evidence>
<comment type="caution">
    <text evidence="3">The sequence shown here is derived from an EMBL/GenBank/DDBJ whole genome shotgun (WGS) entry which is preliminary data.</text>
</comment>
<reference evidence="3 4" key="1">
    <citation type="submission" date="2024-02" db="EMBL/GenBank/DDBJ databases">
        <title>Genome analysis and characterization of Microbaculum marinisediminis sp. nov., isolated from marine sediment.</title>
        <authorList>
            <person name="Du Z.-J."/>
            <person name="Ye Y.-Q."/>
            <person name="Zhang Z.-R."/>
            <person name="Yuan S.-M."/>
            <person name="Zhang X.-Y."/>
        </authorList>
    </citation>
    <scope>NUCLEOTIDE SEQUENCE [LARGE SCALE GENOMIC DNA]</scope>
    <source>
        <strain evidence="3 4">SDUM1044001</strain>
    </source>
</reference>
<dbReference type="PANTHER" id="PTHR33608">
    <property type="entry name" value="BLL2464 PROTEIN"/>
    <property type="match status" value="1"/>
</dbReference>
<dbReference type="Proteomes" id="UP001378188">
    <property type="component" value="Unassembled WGS sequence"/>
</dbReference>
<gene>
    <name evidence="3" type="ORF">V3328_12280</name>
</gene>
<protein>
    <submittedName>
        <fullName evidence="3">DUF58 domain-containing protein</fullName>
    </submittedName>
</protein>
<feature type="region of interest" description="Disordered" evidence="1">
    <location>
        <begin position="301"/>
        <end position="324"/>
    </location>
</feature>
<accession>A0AAW9RPR9</accession>
<evidence type="ECO:0000313" key="4">
    <source>
        <dbReference type="Proteomes" id="UP001378188"/>
    </source>
</evidence>
<dbReference type="EMBL" id="JAZHOF010000004">
    <property type="protein sequence ID" value="MEJ8572257.1"/>
    <property type="molecule type" value="Genomic_DNA"/>
</dbReference>
<dbReference type="AlphaFoldDB" id="A0AAW9RPR9"/>
<proteinExistence type="predicted"/>
<sequence>MAVAGPELVLTAPDSKDLGREASALSARMPDLLMQARLVSNTVAHGIHGRRRAGPGETFWQFRRFQSGEPARRVDWRRSARDDLLYVREKEWEASHTVWIWIDRSPSMYFSSSLAPCRKIDRAVVMALALTDLLIRGGERVGIVGLLRPTAQRHALERAAVAIARAPVSDDSLPDAAPFGRFSEFIAIGDFLEPLSDLEPALTGIAARRVHGHLAQVLDPVEESFPFAGRTEFHDAASGLEFVAGRAETVREAYLGRMAARRRRLKAVTDRIGWSQLIHHTDRPAQEPILALHARLSGGGDPRSFGAASASSGNRPRQDAEADA</sequence>